<dbReference type="Proteomes" id="UP001564657">
    <property type="component" value="Unassembled WGS sequence"/>
</dbReference>
<reference evidence="3 4" key="1">
    <citation type="submission" date="2024-08" db="EMBL/GenBank/DDBJ databases">
        <title>Clostridium lapicellarii sp. nov., and Clostridium renhuaiense sp. nov., two species isolated from the mud in a fermentation cellar used for producing sauce-flavour Chinese liquors.</title>
        <authorList>
            <person name="Yang F."/>
            <person name="Wang H."/>
            <person name="Chen L.Q."/>
            <person name="Zhou N."/>
            <person name="Lu J.J."/>
            <person name="Pu X.X."/>
            <person name="Wan B."/>
            <person name="Wang L."/>
            <person name="Liu S.J."/>
        </authorList>
    </citation>
    <scope>NUCLEOTIDE SEQUENCE [LARGE SCALE GENOMIC DNA]</scope>
    <source>
        <strain evidence="3 4">MT-5</strain>
    </source>
</reference>
<proteinExistence type="predicted"/>
<organism evidence="3 4">
    <name type="scientific">Clostridium moutaii</name>
    <dbReference type="NCBI Taxonomy" id="3240932"/>
    <lineage>
        <taxon>Bacteria</taxon>
        <taxon>Bacillati</taxon>
        <taxon>Bacillota</taxon>
        <taxon>Clostridia</taxon>
        <taxon>Eubacteriales</taxon>
        <taxon>Clostridiaceae</taxon>
        <taxon>Clostridium</taxon>
    </lineage>
</organism>
<dbReference type="InterPro" id="IPR014717">
    <property type="entry name" value="Transl_elong_EF1B/ribsomal_bS6"/>
</dbReference>
<feature type="transmembrane region" description="Helical" evidence="2">
    <location>
        <begin position="7"/>
        <end position="27"/>
    </location>
</feature>
<sequence>MEKNKRDLMILIAILFIGFNYIIYNYFTSNKLKEIDKAKSTYISREDKLKNLKTVKKSIEGKREELKKLKQETSVFDSMVPSQIDTPQLIYDFYNKCKLSGVNGQKISFQLLKENNDNKSNGNFHTLIIDLQISGSKAGVENFIKNLSSTTRRKLNVKSISITSKGENENQEESSNTDTSALGGDGSTKPEDELFSEIIFYQYIQGDGSSKVETPDNYVFYDSRKQGFNSISDMFK</sequence>
<evidence type="ECO:0000313" key="3">
    <source>
        <dbReference type="EMBL" id="MEY7999868.1"/>
    </source>
</evidence>
<gene>
    <name evidence="3" type="primary">pilO</name>
    <name evidence="3" type="ORF">AB8U03_06615</name>
</gene>
<evidence type="ECO:0000256" key="1">
    <source>
        <dbReference type="SAM" id="MobiDB-lite"/>
    </source>
</evidence>
<protein>
    <submittedName>
        <fullName evidence="3">Type 4a pilus biogenesis protein PilO</fullName>
    </submittedName>
</protein>
<dbReference type="Gene3D" id="3.30.70.60">
    <property type="match status" value="1"/>
</dbReference>
<name>A0ABV4BN18_9CLOT</name>
<keyword evidence="2" id="KW-0472">Membrane</keyword>
<accession>A0ABV4BN18</accession>
<keyword evidence="4" id="KW-1185">Reference proteome</keyword>
<dbReference type="EMBL" id="JBGEWD010000005">
    <property type="protein sequence ID" value="MEY7999868.1"/>
    <property type="molecule type" value="Genomic_DNA"/>
</dbReference>
<feature type="region of interest" description="Disordered" evidence="1">
    <location>
        <begin position="162"/>
        <end position="188"/>
    </location>
</feature>
<dbReference type="InterPro" id="IPR007445">
    <property type="entry name" value="PilO"/>
</dbReference>
<keyword evidence="2" id="KW-0812">Transmembrane</keyword>
<evidence type="ECO:0000313" key="4">
    <source>
        <dbReference type="Proteomes" id="UP001564657"/>
    </source>
</evidence>
<keyword evidence="2" id="KW-1133">Transmembrane helix</keyword>
<evidence type="ECO:0000256" key="2">
    <source>
        <dbReference type="SAM" id="Phobius"/>
    </source>
</evidence>
<dbReference type="Pfam" id="PF04350">
    <property type="entry name" value="PilO"/>
    <property type="match status" value="1"/>
</dbReference>
<dbReference type="RefSeq" id="WP_369703760.1">
    <property type="nucleotide sequence ID" value="NZ_JBGEWD010000005.1"/>
</dbReference>
<comment type="caution">
    <text evidence="3">The sequence shown here is derived from an EMBL/GenBank/DDBJ whole genome shotgun (WGS) entry which is preliminary data.</text>
</comment>